<proteinExistence type="predicted"/>
<name>A0A087V0W7_STEMI</name>
<protein>
    <submittedName>
        <fullName evidence="1">Uncharacterized protein</fullName>
    </submittedName>
</protein>
<feature type="non-terminal residue" evidence="1">
    <location>
        <position position="57"/>
    </location>
</feature>
<organism evidence="1 2">
    <name type="scientific">Stegodyphus mimosarum</name>
    <name type="common">African social velvet spider</name>
    <dbReference type="NCBI Taxonomy" id="407821"/>
    <lineage>
        <taxon>Eukaryota</taxon>
        <taxon>Metazoa</taxon>
        <taxon>Ecdysozoa</taxon>
        <taxon>Arthropoda</taxon>
        <taxon>Chelicerata</taxon>
        <taxon>Arachnida</taxon>
        <taxon>Araneae</taxon>
        <taxon>Araneomorphae</taxon>
        <taxon>Entelegynae</taxon>
        <taxon>Eresoidea</taxon>
        <taxon>Eresidae</taxon>
        <taxon>Stegodyphus</taxon>
    </lineage>
</organism>
<keyword evidence="2" id="KW-1185">Reference proteome</keyword>
<dbReference type="AlphaFoldDB" id="A0A087V0W7"/>
<accession>A0A087V0W7</accession>
<evidence type="ECO:0000313" key="2">
    <source>
        <dbReference type="Proteomes" id="UP000054359"/>
    </source>
</evidence>
<evidence type="ECO:0000313" key="1">
    <source>
        <dbReference type="EMBL" id="KFM83256.1"/>
    </source>
</evidence>
<dbReference type="EMBL" id="KL815791">
    <property type="protein sequence ID" value="KFM83256.1"/>
    <property type="molecule type" value="Genomic_DNA"/>
</dbReference>
<sequence>MKSVINRINNIRNQLWDPETRKKMVQLNETLTDKTEKLTTGLDEYHKLSLDERQKLR</sequence>
<dbReference type="Proteomes" id="UP000054359">
    <property type="component" value="Unassembled WGS sequence"/>
</dbReference>
<reference evidence="1 2" key="1">
    <citation type="submission" date="2013-11" db="EMBL/GenBank/DDBJ databases">
        <title>Genome sequencing of Stegodyphus mimosarum.</title>
        <authorList>
            <person name="Bechsgaard J."/>
        </authorList>
    </citation>
    <scope>NUCLEOTIDE SEQUENCE [LARGE SCALE GENOMIC DNA]</scope>
</reference>
<gene>
    <name evidence="1" type="ORF">X975_06042</name>
</gene>